<name>A0ABN4V1N5_9BACT</name>
<dbReference type="EMBL" id="CP007389">
    <property type="protein sequence ID" value="APT73547.1"/>
    <property type="molecule type" value="Genomic_DNA"/>
</dbReference>
<evidence type="ECO:0000259" key="1">
    <source>
        <dbReference type="Pfam" id="PF13482"/>
    </source>
</evidence>
<dbReference type="InterPro" id="IPR019993">
    <property type="entry name" value="RecB_nuclease_TM0106_put"/>
</dbReference>
<keyword evidence="3" id="KW-1185">Reference proteome</keyword>
<dbReference type="InterPro" id="IPR012337">
    <property type="entry name" value="RNaseH-like_sf"/>
</dbReference>
<sequence length="390" mass="46267">MIFNISKIRTYFFCPKKFFLESKNESFDNTLSYLPKKGKENISLAYDFLGVTLVVKNVEIIIGEKITIISRRRGKRLYQYHYLEAAGYAYVVSKFTNKEIEVIFKSNYYNVKMPWEKYINSFQNAIQYFSENNYFRPKLNPECKFCKYSFECTNELMAYRDISLIRGIGKYRLEKLKEYGINTLDDLVENQKKVKEIFKGKTNKIIAQAKAFLEKKVILINSISRLSSGIFLDIESYNDFHFLFGVLYNDRYIPFLSTKKKEEKIAVKNLLKFLKEKNLPVYHYYNYEPLQINKLIKKYKLRNPKLVFVDLYTIFSRNIAVPTISYSLKSLAKYFGFNWRTTLNGNNVVQKFEEFLRTKDKSILKEILKYNEDDVRATKLLLDVVNKISS</sequence>
<evidence type="ECO:0000313" key="2">
    <source>
        <dbReference type="EMBL" id="APT73547.1"/>
    </source>
</evidence>
<accession>A0ABN4V1N5</accession>
<dbReference type="SUPFAM" id="SSF53098">
    <property type="entry name" value="Ribonuclease H-like"/>
    <property type="match status" value="1"/>
</dbReference>
<reference evidence="2 3" key="1">
    <citation type="submission" date="2014-02" db="EMBL/GenBank/DDBJ databases">
        <title>Diversity of Thermotogales isolates from hydrothermal vents.</title>
        <authorList>
            <person name="Haverkamp T.H.A."/>
            <person name="Lossouarn J."/>
            <person name="Geslin C."/>
            <person name="Nesbo C.L."/>
        </authorList>
    </citation>
    <scope>NUCLEOTIDE SEQUENCE [LARGE SCALE GENOMIC DNA]</scope>
    <source>
        <strain evidence="2 3">431</strain>
    </source>
</reference>
<proteinExistence type="predicted"/>
<gene>
    <name evidence="2" type="ORF">BW47_02770</name>
</gene>
<organism evidence="2 3">
    <name type="scientific">Thermosipho melanesiensis</name>
    <dbReference type="NCBI Taxonomy" id="46541"/>
    <lineage>
        <taxon>Bacteria</taxon>
        <taxon>Thermotogati</taxon>
        <taxon>Thermotogota</taxon>
        <taxon>Thermotogae</taxon>
        <taxon>Thermotogales</taxon>
        <taxon>Fervidobacteriaceae</taxon>
        <taxon>Thermosipho</taxon>
    </lineage>
</organism>
<dbReference type="Proteomes" id="UP000185490">
    <property type="component" value="Chromosome"/>
</dbReference>
<dbReference type="RefSeq" id="WP_012056746.1">
    <property type="nucleotide sequence ID" value="NZ_CP007389.1"/>
</dbReference>
<dbReference type="Pfam" id="PF13482">
    <property type="entry name" value="RNase_H_2"/>
    <property type="match status" value="1"/>
</dbReference>
<feature type="domain" description="YprB ribonuclease H-like" evidence="1">
    <location>
        <begin position="230"/>
        <end position="385"/>
    </location>
</feature>
<dbReference type="Gene3D" id="1.10.150.20">
    <property type="entry name" value="5' to 3' exonuclease, C-terminal subdomain"/>
    <property type="match status" value="1"/>
</dbReference>
<evidence type="ECO:0000313" key="3">
    <source>
        <dbReference type="Proteomes" id="UP000185490"/>
    </source>
</evidence>
<dbReference type="NCBIfam" id="TIGR03491">
    <property type="entry name" value="TM0106 family RecB-like putative nuclease"/>
    <property type="match status" value="1"/>
</dbReference>
<dbReference type="InterPro" id="IPR038720">
    <property type="entry name" value="YprB_RNase_H-like_dom"/>
</dbReference>
<protein>
    <submittedName>
        <fullName evidence="2">Recombinase RecB</fullName>
    </submittedName>
</protein>